<evidence type="ECO:0000313" key="2">
    <source>
        <dbReference type="Proteomes" id="UP001589733"/>
    </source>
</evidence>
<reference evidence="1 2" key="1">
    <citation type="submission" date="2024-09" db="EMBL/GenBank/DDBJ databases">
        <authorList>
            <person name="Sun Q."/>
            <person name="Mori K."/>
        </authorList>
    </citation>
    <scope>NUCLEOTIDE SEQUENCE [LARGE SCALE GENOMIC DNA]</scope>
    <source>
        <strain evidence="1 2">JCM 13503</strain>
    </source>
</reference>
<name>A0ABV6AYC2_9DEIO</name>
<proteinExistence type="predicted"/>
<sequence length="79" mass="8078">MTSSDQHSSNLSAAAAQILDFLCREGNKQHSADELTALLSLEQGQVDQGLAELQAAGLATPEVVTGYGGSATMWGLSAG</sequence>
<keyword evidence="2" id="KW-1185">Reference proteome</keyword>
<accession>A0ABV6AYC2</accession>
<dbReference type="Gene3D" id="1.10.10.10">
    <property type="entry name" value="Winged helix-like DNA-binding domain superfamily/Winged helix DNA-binding domain"/>
    <property type="match status" value="1"/>
</dbReference>
<protein>
    <submittedName>
        <fullName evidence="1">MarR family transcriptional regulator</fullName>
    </submittedName>
</protein>
<evidence type="ECO:0000313" key="1">
    <source>
        <dbReference type="EMBL" id="MFB9992499.1"/>
    </source>
</evidence>
<dbReference type="InterPro" id="IPR036388">
    <property type="entry name" value="WH-like_DNA-bd_sf"/>
</dbReference>
<dbReference type="Proteomes" id="UP001589733">
    <property type="component" value="Unassembled WGS sequence"/>
</dbReference>
<gene>
    <name evidence="1" type="ORF">ACFFLM_11025</name>
</gene>
<dbReference type="RefSeq" id="WP_380009477.1">
    <property type="nucleotide sequence ID" value="NZ_JBHLYR010000031.1"/>
</dbReference>
<dbReference type="EMBL" id="JBHLYR010000031">
    <property type="protein sequence ID" value="MFB9992499.1"/>
    <property type="molecule type" value="Genomic_DNA"/>
</dbReference>
<comment type="caution">
    <text evidence="1">The sequence shown here is derived from an EMBL/GenBank/DDBJ whole genome shotgun (WGS) entry which is preliminary data.</text>
</comment>
<organism evidence="1 2">
    <name type="scientific">Deinococcus oregonensis</name>
    <dbReference type="NCBI Taxonomy" id="1805970"/>
    <lineage>
        <taxon>Bacteria</taxon>
        <taxon>Thermotogati</taxon>
        <taxon>Deinococcota</taxon>
        <taxon>Deinococci</taxon>
        <taxon>Deinococcales</taxon>
        <taxon>Deinococcaceae</taxon>
        <taxon>Deinococcus</taxon>
    </lineage>
</organism>